<dbReference type="STRING" id="6293.A0A1I8EQ29"/>
<proteinExistence type="predicted"/>
<accession>A0A1I8EQ29</accession>
<reference evidence="1" key="1">
    <citation type="submission" date="2016-11" db="UniProtKB">
        <authorList>
            <consortium name="WormBaseParasite"/>
        </authorList>
    </citation>
    <scope>IDENTIFICATION</scope>
    <source>
        <strain evidence="1">pt0022</strain>
    </source>
</reference>
<dbReference type="AlphaFoldDB" id="A0A1I8EQ29"/>
<dbReference type="WBParaSite" id="maker-PairedContig_3894-snap-gene-0.7-mRNA-1">
    <property type="protein sequence ID" value="maker-PairedContig_3894-snap-gene-0.7-mRNA-1"/>
    <property type="gene ID" value="maker-PairedContig_3894-snap-gene-0.7"/>
</dbReference>
<protein>
    <submittedName>
        <fullName evidence="1">Uncharacterized protein</fullName>
    </submittedName>
</protein>
<name>A0A1I8EQ29_WUCBA</name>
<evidence type="ECO:0000313" key="1">
    <source>
        <dbReference type="WBParaSite" id="maker-PairedContig_3894-snap-gene-0.7-mRNA-1"/>
    </source>
</evidence>
<organism evidence="1">
    <name type="scientific">Wuchereria bancrofti</name>
    <dbReference type="NCBI Taxonomy" id="6293"/>
    <lineage>
        <taxon>Eukaryota</taxon>
        <taxon>Metazoa</taxon>
        <taxon>Ecdysozoa</taxon>
        <taxon>Nematoda</taxon>
        <taxon>Chromadorea</taxon>
        <taxon>Rhabditida</taxon>
        <taxon>Spirurina</taxon>
        <taxon>Spiruromorpha</taxon>
        <taxon>Filarioidea</taxon>
        <taxon>Onchocercidae</taxon>
        <taxon>Wuchereria</taxon>
    </lineage>
</organism>
<sequence length="93" mass="10356">MSLSEVIDNLGLELNSQNNNGVFVTDDSDSGNYSPTYSTSNLETKFTATPNPSRLVPAQIPLQQSQSAANQDKQRIYHRNMKGQHLQAFLLKM</sequence>